<reference evidence="5 6" key="1">
    <citation type="submission" date="2024-11" db="EMBL/GenBank/DDBJ databases">
        <title>Chromosome-level genome assembly of the freshwater bivalve Anodonta woodiana.</title>
        <authorList>
            <person name="Chen X."/>
        </authorList>
    </citation>
    <scope>NUCLEOTIDE SEQUENCE [LARGE SCALE GENOMIC DNA]</scope>
    <source>
        <strain evidence="5">MN2024</strain>
        <tissue evidence="5">Gills</tissue>
    </source>
</reference>
<sequence length="539" mass="61556">MNVLSFLHSRLLVLYFSLNFQYIPVIVQSLLACKSMQHCTCYEQKVPVFHDSFPDYEERKKFRLAKVLDCVRFGLNRVPDFGLIDKLNIDTILLNGNGIKSVDKYSFSNITVTKIDMSDNPLHTIDRYAFLHMKDKLESLVLSRTKIKIGESLHFLNGLSNLKELDISRIILEGNVLPLYFLNLYGLYSLKRLVISGLKLKDIAPGTFLGLESITSLGMGSNDFVYIPEEVKRLTNLKYLSVTGCRHITITRTALEDFKLLEFLELFNLGLHYFPGYAIQDLDNLKKLDVSYNYIKELHNDSFPGIYRLETMMLSGNPLRFHDTMFGRLEESLEEIDISNMALTTLPLGPLKRLQRLKLLSAGFNMFNLIDDDFLDGLSLKHLDINNMKTLEHVSPRAFREKLAPFDLDIRGNGVRSLSFMLGARPLFYGKVDANFNPLECDCALGKLFHERPVNGPLFGSCTFPNDTDINYEFVIYANMAEDFSKRGDLGSRLFSNCELTETKYRSVMNASANLHKLLARLNAVLFTSLVYRNIIAVI</sequence>
<dbReference type="AlphaFoldDB" id="A0ABD3URR6"/>
<comment type="caution">
    <text evidence="5">The sequence shown here is derived from an EMBL/GenBank/DDBJ whole genome shotgun (WGS) entry which is preliminary data.</text>
</comment>
<feature type="signal peptide" evidence="4">
    <location>
        <begin position="1"/>
        <end position="21"/>
    </location>
</feature>
<dbReference type="Gene3D" id="3.80.10.10">
    <property type="entry name" value="Ribonuclease Inhibitor"/>
    <property type="match status" value="3"/>
</dbReference>
<dbReference type="Pfam" id="PF13855">
    <property type="entry name" value="LRR_8"/>
    <property type="match status" value="1"/>
</dbReference>
<dbReference type="SMART" id="SM00369">
    <property type="entry name" value="LRR_TYP"/>
    <property type="match status" value="4"/>
</dbReference>
<dbReference type="Proteomes" id="UP001634394">
    <property type="component" value="Unassembled WGS sequence"/>
</dbReference>
<name>A0ABD3URR6_SINWO</name>
<dbReference type="InterPro" id="IPR032675">
    <property type="entry name" value="LRR_dom_sf"/>
</dbReference>
<evidence type="ECO:0000256" key="1">
    <source>
        <dbReference type="ARBA" id="ARBA00022614"/>
    </source>
</evidence>
<evidence type="ECO:0000313" key="5">
    <source>
        <dbReference type="EMBL" id="KAL3851775.1"/>
    </source>
</evidence>
<dbReference type="PROSITE" id="PS51450">
    <property type="entry name" value="LRR"/>
    <property type="match status" value="1"/>
</dbReference>
<keyword evidence="3" id="KW-0677">Repeat</keyword>
<feature type="chain" id="PRO_5044813417" evidence="4">
    <location>
        <begin position="22"/>
        <end position="539"/>
    </location>
</feature>
<protein>
    <submittedName>
        <fullName evidence="5">Uncharacterized protein</fullName>
    </submittedName>
</protein>
<evidence type="ECO:0000313" key="6">
    <source>
        <dbReference type="Proteomes" id="UP001634394"/>
    </source>
</evidence>
<evidence type="ECO:0000256" key="4">
    <source>
        <dbReference type="SAM" id="SignalP"/>
    </source>
</evidence>
<keyword evidence="2 4" id="KW-0732">Signal</keyword>
<organism evidence="5 6">
    <name type="scientific">Sinanodonta woodiana</name>
    <name type="common">Chinese pond mussel</name>
    <name type="synonym">Anodonta woodiana</name>
    <dbReference type="NCBI Taxonomy" id="1069815"/>
    <lineage>
        <taxon>Eukaryota</taxon>
        <taxon>Metazoa</taxon>
        <taxon>Spiralia</taxon>
        <taxon>Lophotrochozoa</taxon>
        <taxon>Mollusca</taxon>
        <taxon>Bivalvia</taxon>
        <taxon>Autobranchia</taxon>
        <taxon>Heteroconchia</taxon>
        <taxon>Palaeoheterodonta</taxon>
        <taxon>Unionida</taxon>
        <taxon>Unionoidea</taxon>
        <taxon>Unionidae</taxon>
        <taxon>Unioninae</taxon>
        <taxon>Sinanodonta</taxon>
    </lineage>
</organism>
<dbReference type="InterPro" id="IPR026906">
    <property type="entry name" value="LRR_5"/>
</dbReference>
<dbReference type="EMBL" id="JBJQND010000015">
    <property type="protein sequence ID" value="KAL3851775.1"/>
    <property type="molecule type" value="Genomic_DNA"/>
</dbReference>
<dbReference type="InterPro" id="IPR003591">
    <property type="entry name" value="Leu-rich_rpt_typical-subtyp"/>
</dbReference>
<keyword evidence="1" id="KW-0433">Leucine-rich repeat</keyword>
<evidence type="ECO:0000256" key="2">
    <source>
        <dbReference type="ARBA" id="ARBA00022729"/>
    </source>
</evidence>
<evidence type="ECO:0000256" key="3">
    <source>
        <dbReference type="ARBA" id="ARBA00022737"/>
    </source>
</evidence>
<dbReference type="Pfam" id="PF13306">
    <property type="entry name" value="LRR_5"/>
    <property type="match status" value="1"/>
</dbReference>
<dbReference type="PANTHER" id="PTHR24373:SF275">
    <property type="entry name" value="TIR DOMAIN-CONTAINING PROTEIN"/>
    <property type="match status" value="1"/>
</dbReference>
<dbReference type="PANTHER" id="PTHR24373">
    <property type="entry name" value="SLIT RELATED LEUCINE-RICH REPEAT NEURONAL PROTEIN"/>
    <property type="match status" value="1"/>
</dbReference>
<accession>A0ABD3URR6</accession>
<dbReference type="SUPFAM" id="SSF52058">
    <property type="entry name" value="L domain-like"/>
    <property type="match status" value="1"/>
</dbReference>
<dbReference type="InterPro" id="IPR001611">
    <property type="entry name" value="Leu-rich_rpt"/>
</dbReference>
<keyword evidence="6" id="KW-1185">Reference proteome</keyword>
<gene>
    <name evidence="5" type="ORF">ACJMK2_015484</name>
</gene>
<proteinExistence type="predicted"/>
<dbReference type="InterPro" id="IPR050328">
    <property type="entry name" value="Dev_Immune_Receptor"/>
</dbReference>